<feature type="compositionally biased region" description="Basic and acidic residues" evidence="1">
    <location>
        <begin position="48"/>
        <end position="68"/>
    </location>
</feature>
<dbReference type="AlphaFoldDB" id="A0A9P8XWD0"/>
<dbReference type="OrthoDB" id="6361347at2759"/>
<protein>
    <recommendedName>
        <fullName evidence="2">ER-bound oxygenase mpaB/mpaB'/Rubber oxygenase catalytic domain-containing protein</fullName>
    </recommendedName>
</protein>
<feature type="domain" description="ER-bound oxygenase mpaB/mpaB'/Rubber oxygenase catalytic" evidence="2">
    <location>
        <begin position="135"/>
        <end position="341"/>
    </location>
</feature>
<sequence>GEKFIWTRLHLTPEQLKPLQQTYDDLSQKALDKLDEILPVPAIPATPAKDDDKTTPTKEARERKPQRDAYKLLKQHADAAEEIRAFWNQVNTVPDWVDWAQIERGQKVFWRYAGASVTSLTYLSLLGGMGGGRIVETLDRTGGFSASVVRRRLLETTQHTLDVHKNLASIQPGGQGWESSVRVRLLHTSVRRRIMQLAKEKPDYFDLDKFGIPINDLDCIGTINTFSAAVVNMGLPRQGIILRKQEELDYLALWRYVAYIMGTPHDWLSSPEEAKAMMESLVVSEIMPTDKSGNLANNIVFGFEGIPPIYASRGFLYAQVWWLNGAELSRALKIPKPSMFNTALVAMQCWLFMLNGYISRSVPWLDERNIKNMRATFYELLVDNKNKGGLGYKAMFTFKWIPDLLNPTTPLGIVDATREKNSGPWRKNGVERMLTMLLVLTIASGYGAVL</sequence>
<evidence type="ECO:0000313" key="4">
    <source>
        <dbReference type="Proteomes" id="UP000756346"/>
    </source>
</evidence>
<organism evidence="3 4">
    <name type="scientific">Microdochium trichocladiopsis</name>
    <dbReference type="NCBI Taxonomy" id="1682393"/>
    <lineage>
        <taxon>Eukaryota</taxon>
        <taxon>Fungi</taxon>
        <taxon>Dikarya</taxon>
        <taxon>Ascomycota</taxon>
        <taxon>Pezizomycotina</taxon>
        <taxon>Sordariomycetes</taxon>
        <taxon>Xylariomycetidae</taxon>
        <taxon>Xylariales</taxon>
        <taxon>Microdochiaceae</taxon>
        <taxon>Microdochium</taxon>
    </lineage>
</organism>
<dbReference type="InterPro" id="IPR018713">
    <property type="entry name" value="MPAB/Lcp_cat_dom"/>
</dbReference>
<feature type="non-terminal residue" evidence="3">
    <location>
        <position position="1"/>
    </location>
</feature>
<evidence type="ECO:0000256" key="1">
    <source>
        <dbReference type="SAM" id="MobiDB-lite"/>
    </source>
</evidence>
<dbReference type="GO" id="GO:0016491">
    <property type="term" value="F:oxidoreductase activity"/>
    <property type="evidence" value="ECO:0007669"/>
    <property type="project" value="InterPro"/>
</dbReference>
<evidence type="ECO:0000313" key="3">
    <source>
        <dbReference type="EMBL" id="KAH7021395.1"/>
    </source>
</evidence>
<keyword evidence="4" id="KW-1185">Reference proteome</keyword>
<name>A0A9P8XWD0_9PEZI</name>
<comment type="caution">
    <text evidence="3">The sequence shown here is derived from an EMBL/GenBank/DDBJ whole genome shotgun (WGS) entry which is preliminary data.</text>
</comment>
<dbReference type="PANTHER" id="PTHR37539:SF1">
    <property type="entry name" value="ER-BOUND OXYGENASE MPAB_MPAB'_RUBBER OXYGENASE CATALYTIC DOMAIN-CONTAINING PROTEIN"/>
    <property type="match status" value="1"/>
</dbReference>
<feature type="non-terminal residue" evidence="3">
    <location>
        <position position="450"/>
    </location>
</feature>
<dbReference type="Pfam" id="PF09995">
    <property type="entry name" value="MPAB_Lcp_cat"/>
    <property type="match status" value="1"/>
</dbReference>
<dbReference type="RefSeq" id="XP_046007596.1">
    <property type="nucleotide sequence ID" value="XM_046148818.1"/>
</dbReference>
<gene>
    <name evidence="3" type="ORF">B0I36DRAFT_204831</name>
</gene>
<accession>A0A9P8XWD0</accession>
<dbReference type="GeneID" id="70178364"/>
<evidence type="ECO:0000259" key="2">
    <source>
        <dbReference type="Pfam" id="PF09995"/>
    </source>
</evidence>
<dbReference type="PANTHER" id="PTHR37539">
    <property type="entry name" value="SECRETED PROTEIN-RELATED"/>
    <property type="match status" value="1"/>
</dbReference>
<dbReference type="EMBL" id="JAGTJQ010000010">
    <property type="protein sequence ID" value="KAH7021395.1"/>
    <property type="molecule type" value="Genomic_DNA"/>
</dbReference>
<dbReference type="Proteomes" id="UP000756346">
    <property type="component" value="Unassembled WGS sequence"/>
</dbReference>
<proteinExistence type="predicted"/>
<feature type="region of interest" description="Disordered" evidence="1">
    <location>
        <begin position="42"/>
        <end position="68"/>
    </location>
</feature>
<reference evidence="3" key="1">
    <citation type="journal article" date="2021" name="Nat. Commun.">
        <title>Genetic determinants of endophytism in the Arabidopsis root mycobiome.</title>
        <authorList>
            <person name="Mesny F."/>
            <person name="Miyauchi S."/>
            <person name="Thiergart T."/>
            <person name="Pickel B."/>
            <person name="Atanasova L."/>
            <person name="Karlsson M."/>
            <person name="Huettel B."/>
            <person name="Barry K.W."/>
            <person name="Haridas S."/>
            <person name="Chen C."/>
            <person name="Bauer D."/>
            <person name="Andreopoulos W."/>
            <person name="Pangilinan J."/>
            <person name="LaButti K."/>
            <person name="Riley R."/>
            <person name="Lipzen A."/>
            <person name="Clum A."/>
            <person name="Drula E."/>
            <person name="Henrissat B."/>
            <person name="Kohler A."/>
            <person name="Grigoriev I.V."/>
            <person name="Martin F.M."/>
            <person name="Hacquard S."/>
        </authorList>
    </citation>
    <scope>NUCLEOTIDE SEQUENCE</scope>
    <source>
        <strain evidence="3">MPI-CAGE-CH-0230</strain>
    </source>
</reference>
<dbReference type="InterPro" id="IPR037473">
    <property type="entry name" value="Lcp-like"/>
</dbReference>